<dbReference type="Proteomes" id="UP000030652">
    <property type="component" value="Unassembled WGS sequence"/>
</dbReference>
<protein>
    <recommendedName>
        <fullName evidence="1">DUF362 domain-containing protein</fullName>
    </recommendedName>
</protein>
<sequence length="321" mass="35129">MTNLNKVSVVKCTNYSKEDIRNAVDKTFSLFGGIENVIKKGSKVLLKPNFLKESSTRKCIVTHPVVIEAVAEAVLEAGATPIIGDSPAFGSVAKVASRIGLDKFAEKHGIDIIELDKPRKVSINCGGKDFSLTVSGRALDVDAIINLPKLKVHVQVLFTAGVKNLYGCVSGKQKAWRHLQSKNNLEWYTDMLIANYQLVKPAFTIVDGVMAMEEKGPTGGRPRNVSLLVGGIDVIAVDRVVAELLSVRPEDVPILRAAKRLGIGEQDLSKIEIAGEDLPSVKVHDFIFPELSPIGFDFIRVVKSLIRHLWLKFVGRPKLQT</sequence>
<evidence type="ECO:0000313" key="3">
    <source>
        <dbReference type="Proteomes" id="UP000030652"/>
    </source>
</evidence>
<evidence type="ECO:0000313" key="2">
    <source>
        <dbReference type="EMBL" id="KHE90261.1"/>
    </source>
</evidence>
<feature type="domain" description="DUF362" evidence="1">
    <location>
        <begin position="44"/>
        <end position="242"/>
    </location>
</feature>
<reference evidence="2 3" key="1">
    <citation type="submission" date="2014-10" db="EMBL/GenBank/DDBJ databases">
        <title>Draft genome of anammox bacterium scalindua brodae, obtained using differential coverage binning of sequence data from two enrichment reactors.</title>
        <authorList>
            <person name="Speth D.R."/>
            <person name="Russ L."/>
            <person name="Kartal B."/>
            <person name="Op den Camp H.J."/>
            <person name="Dutilh B.E."/>
            <person name="Jetten M.S."/>
        </authorList>
    </citation>
    <scope>NUCLEOTIDE SEQUENCE [LARGE SCALE GENOMIC DNA]</scope>
    <source>
        <strain evidence="2">RU1</strain>
    </source>
</reference>
<comment type="caution">
    <text evidence="2">The sequence shown here is derived from an EMBL/GenBank/DDBJ whole genome shotgun (WGS) entry which is preliminary data.</text>
</comment>
<proteinExistence type="predicted"/>
<organism evidence="2 3">
    <name type="scientific">Candidatus Scalindua brodae</name>
    <dbReference type="NCBI Taxonomy" id="237368"/>
    <lineage>
        <taxon>Bacteria</taxon>
        <taxon>Pseudomonadati</taxon>
        <taxon>Planctomycetota</taxon>
        <taxon>Candidatus Brocadiia</taxon>
        <taxon>Candidatus Brocadiales</taxon>
        <taxon>Candidatus Scalinduaceae</taxon>
        <taxon>Candidatus Scalindua</taxon>
    </lineage>
</organism>
<dbReference type="InterPro" id="IPR007160">
    <property type="entry name" value="DUF362"/>
</dbReference>
<dbReference type="Pfam" id="PF04015">
    <property type="entry name" value="DUF362"/>
    <property type="match status" value="1"/>
</dbReference>
<dbReference type="EMBL" id="JRYO01000274">
    <property type="protein sequence ID" value="KHE90261.1"/>
    <property type="molecule type" value="Genomic_DNA"/>
</dbReference>
<gene>
    <name evidence="2" type="ORF">SCABRO_04024</name>
</gene>
<dbReference type="AlphaFoldDB" id="A0A0B0EDR3"/>
<evidence type="ECO:0000259" key="1">
    <source>
        <dbReference type="Pfam" id="PF04015"/>
    </source>
</evidence>
<accession>A0A0B0EDR3</accession>
<name>A0A0B0EDR3_9BACT</name>
<dbReference type="eggNOG" id="COG2006">
    <property type="taxonomic scope" value="Bacteria"/>
</dbReference>
<dbReference type="PATRIC" id="fig|237368.3.peg.4322"/>